<gene>
    <name evidence="2" type="ORF">TNIN_243651</name>
</gene>
<accession>A0A8X7C2V6</accession>
<sequence>MFPMWTSNDGDLLDLSGLTMMSQVVRTGLFWTGLVPPWLLVGSTRWMMGGNLHLLLFLLGGLLFLSWFSSSDEGTTLLNLLTSGDLFLYAGCRRPSEDSFEPLARLRLLNHCSLPPLLFPATIVFSRFSTCFSLS</sequence>
<organism evidence="2 3">
    <name type="scientific">Trichonephila inaurata madagascariensis</name>
    <dbReference type="NCBI Taxonomy" id="2747483"/>
    <lineage>
        <taxon>Eukaryota</taxon>
        <taxon>Metazoa</taxon>
        <taxon>Ecdysozoa</taxon>
        <taxon>Arthropoda</taxon>
        <taxon>Chelicerata</taxon>
        <taxon>Arachnida</taxon>
        <taxon>Araneae</taxon>
        <taxon>Araneomorphae</taxon>
        <taxon>Entelegynae</taxon>
        <taxon>Araneoidea</taxon>
        <taxon>Nephilidae</taxon>
        <taxon>Trichonephila</taxon>
        <taxon>Trichonephila inaurata</taxon>
    </lineage>
</organism>
<keyword evidence="1" id="KW-0472">Membrane</keyword>
<dbReference type="Proteomes" id="UP000886998">
    <property type="component" value="Unassembled WGS sequence"/>
</dbReference>
<feature type="transmembrane region" description="Helical" evidence="1">
    <location>
        <begin position="52"/>
        <end position="70"/>
    </location>
</feature>
<feature type="transmembrane region" description="Helical" evidence="1">
    <location>
        <begin position="20"/>
        <end position="40"/>
    </location>
</feature>
<protein>
    <submittedName>
        <fullName evidence="2">Uncharacterized protein</fullName>
    </submittedName>
</protein>
<evidence type="ECO:0000313" key="2">
    <source>
        <dbReference type="EMBL" id="GFY51767.1"/>
    </source>
</evidence>
<keyword evidence="1" id="KW-1133">Transmembrane helix</keyword>
<evidence type="ECO:0000313" key="3">
    <source>
        <dbReference type="Proteomes" id="UP000886998"/>
    </source>
</evidence>
<keyword evidence="3" id="KW-1185">Reference proteome</keyword>
<name>A0A8X7C2V6_9ARAC</name>
<comment type="caution">
    <text evidence="2">The sequence shown here is derived from an EMBL/GenBank/DDBJ whole genome shotgun (WGS) entry which is preliminary data.</text>
</comment>
<keyword evidence="1" id="KW-0812">Transmembrane</keyword>
<dbReference type="EMBL" id="BMAV01008304">
    <property type="protein sequence ID" value="GFY51767.1"/>
    <property type="molecule type" value="Genomic_DNA"/>
</dbReference>
<evidence type="ECO:0000256" key="1">
    <source>
        <dbReference type="SAM" id="Phobius"/>
    </source>
</evidence>
<reference evidence="2" key="1">
    <citation type="submission" date="2020-08" db="EMBL/GenBank/DDBJ databases">
        <title>Multicomponent nature underlies the extraordinary mechanical properties of spider dragline silk.</title>
        <authorList>
            <person name="Kono N."/>
            <person name="Nakamura H."/>
            <person name="Mori M."/>
            <person name="Yoshida Y."/>
            <person name="Ohtoshi R."/>
            <person name="Malay A.D."/>
            <person name="Moran D.A.P."/>
            <person name="Tomita M."/>
            <person name="Numata K."/>
            <person name="Arakawa K."/>
        </authorList>
    </citation>
    <scope>NUCLEOTIDE SEQUENCE</scope>
</reference>
<dbReference type="AlphaFoldDB" id="A0A8X7C2V6"/>
<proteinExistence type="predicted"/>